<organism evidence="5 6">
    <name type="scientific">Micromonospora maris</name>
    <dbReference type="NCBI Taxonomy" id="1003110"/>
    <lineage>
        <taxon>Bacteria</taxon>
        <taxon>Bacillati</taxon>
        <taxon>Actinomycetota</taxon>
        <taxon>Actinomycetes</taxon>
        <taxon>Micromonosporales</taxon>
        <taxon>Micromonosporaceae</taxon>
        <taxon>Micromonospora</taxon>
    </lineage>
</organism>
<dbReference type="Gene3D" id="2.60.40.10">
    <property type="entry name" value="Immunoglobulins"/>
    <property type="match status" value="1"/>
</dbReference>
<evidence type="ECO:0008006" key="7">
    <source>
        <dbReference type="Google" id="ProtNLM"/>
    </source>
</evidence>
<dbReference type="GO" id="GO:0000272">
    <property type="term" value="P:polysaccharide catabolic process"/>
    <property type="evidence" value="ECO:0007669"/>
    <property type="project" value="UniProtKB-KW"/>
</dbReference>
<evidence type="ECO:0000256" key="2">
    <source>
        <dbReference type="ARBA" id="ARBA00023326"/>
    </source>
</evidence>
<keyword evidence="4" id="KW-0472">Membrane</keyword>
<protein>
    <recommendedName>
        <fullName evidence="7">Fibronectin type III domain-containing protein</fullName>
    </recommendedName>
</protein>
<keyword evidence="2" id="KW-0119">Carbohydrate metabolism</keyword>
<dbReference type="EMBL" id="LMWI01000002">
    <property type="protein sequence ID" value="KUJ45387.1"/>
    <property type="molecule type" value="Genomic_DNA"/>
</dbReference>
<feature type="transmembrane region" description="Helical" evidence="4">
    <location>
        <begin position="12"/>
        <end position="35"/>
    </location>
</feature>
<dbReference type="InterPro" id="IPR036116">
    <property type="entry name" value="FN3_sf"/>
</dbReference>
<keyword evidence="4" id="KW-1133">Transmembrane helix</keyword>
<feature type="region of interest" description="Disordered" evidence="3">
    <location>
        <begin position="41"/>
        <end position="61"/>
    </location>
</feature>
<evidence type="ECO:0000313" key="5">
    <source>
        <dbReference type="EMBL" id="KUJ45387.1"/>
    </source>
</evidence>
<dbReference type="InterPro" id="IPR003961">
    <property type="entry name" value="FN3_dom"/>
</dbReference>
<proteinExistence type="predicted"/>
<keyword evidence="2" id="KW-0624">Polysaccharide degradation</keyword>
<dbReference type="Proteomes" id="UP000053246">
    <property type="component" value="Unassembled WGS sequence"/>
</dbReference>
<gene>
    <name evidence="5" type="ORF">ADL17_20150</name>
</gene>
<name>A0A9X0LCR6_9ACTN</name>
<evidence type="ECO:0000256" key="1">
    <source>
        <dbReference type="ARBA" id="ARBA00023295"/>
    </source>
</evidence>
<sequence>MMTPAPGRSRVVVVVAVVAVVVALAAMLGVGLLLLDRRSAAPPTVPDSSTQPQGGAPPADLALRDDRSTITLTWVDPADGLVPFMVAGGRAGQALGVMATVGPGETSYTVNGLNSRVDYCFTVLAVYGTDQFATSSQVCTSREG</sequence>
<dbReference type="InterPro" id="IPR013783">
    <property type="entry name" value="Ig-like_fold"/>
</dbReference>
<keyword evidence="4" id="KW-0812">Transmembrane</keyword>
<accession>A0A9X0LCR6</accession>
<dbReference type="AlphaFoldDB" id="A0A9X0LCR6"/>
<keyword evidence="1" id="KW-0378">Hydrolase</keyword>
<evidence type="ECO:0000256" key="3">
    <source>
        <dbReference type="SAM" id="MobiDB-lite"/>
    </source>
</evidence>
<dbReference type="CDD" id="cd00063">
    <property type="entry name" value="FN3"/>
    <property type="match status" value="1"/>
</dbReference>
<reference evidence="5 6" key="1">
    <citation type="submission" date="2015-10" db="EMBL/GenBank/DDBJ databases">
        <authorList>
            <person name="Ju K.-S."/>
            <person name="Doroghazi J.R."/>
            <person name="Metcalf W.W."/>
        </authorList>
    </citation>
    <scope>NUCLEOTIDE SEQUENCE [LARGE SCALE GENOMIC DNA]</scope>
    <source>
        <strain evidence="5 6">NRRL B-24793</strain>
    </source>
</reference>
<evidence type="ECO:0000313" key="6">
    <source>
        <dbReference type="Proteomes" id="UP000053246"/>
    </source>
</evidence>
<dbReference type="SUPFAM" id="SSF49265">
    <property type="entry name" value="Fibronectin type III"/>
    <property type="match status" value="1"/>
</dbReference>
<keyword evidence="6" id="KW-1185">Reference proteome</keyword>
<dbReference type="GO" id="GO:0016798">
    <property type="term" value="F:hydrolase activity, acting on glycosyl bonds"/>
    <property type="evidence" value="ECO:0007669"/>
    <property type="project" value="UniProtKB-KW"/>
</dbReference>
<comment type="caution">
    <text evidence="5">The sequence shown here is derived from an EMBL/GenBank/DDBJ whole genome shotgun (WGS) entry which is preliminary data.</text>
</comment>
<keyword evidence="1" id="KW-0326">Glycosidase</keyword>
<evidence type="ECO:0000256" key="4">
    <source>
        <dbReference type="SAM" id="Phobius"/>
    </source>
</evidence>